<evidence type="ECO:0000256" key="4">
    <source>
        <dbReference type="ARBA" id="ARBA00023136"/>
    </source>
</evidence>
<feature type="compositionally biased region" description="Acidic residues" evidence="8">
    <location>
        <begin position="365"/>
        <end position="374"/>
    </location>
</feature>
<keyword evidence="2 7" id="KW-0812">Transmembrane</keyword>
<dbReference type="AlphaFoldDB" id="A0A1E5XRV3"/>
<dbReference type="RefSeq" id="WP_069909478.1">
    <property type="nucleotide sequence ID" value="NZ_LAJE02000161.1"/>
</dbReference>
<evidence type="ECO:0000256" key="5">
    <source>
        <dbReference type="ARBA" id="ARBA00023239"/>
    </source>
</evidence>
<evidence type="ECO:0000313" key="9">
    <source>
        <dbReference type="EMBL" id="OEO31337.1"/>
    </source>
</evidence>
<dbReference type="HAMAP" id="MF_02065">
    <property type="entry name" value="MltG"/>
    <property type="match status" value="1"/>
</dbReference>
<evidence type="ECO:0000256" key="6">
    <source>
        <dbReference type="ARBA" id="ARBA00023316"/>
    </source>
</evidence>
<protein>
    <recommendedName>
        <fullName evidence="7">Endolytic murein transglycosylase</fullName>
        <ecNumber evidence="7">4.2.2.29</ecNumber>
    </recommendedName>
    <alternativeName>
        <fullName evidence="7">Peptidoglycan lytic transglycosylase</fullName>
    </alternativeName>
    <alternativeName>
        <fullName evidence="7">Peptidoglycan polymerization terminase</fullName>
    </alternativeName>
</protein>
<keyword evidence="5 7" id="KW-0456">Lyase</keyword>
<dbReference type="PANTHER" id="PTHR30518:SF2">
    <property type="entry name" value="ENDOLYTIC MUREIN TRANSGLYCOSYLASE"/>
    <property type="match status" value="1"/>
</dbReference>
<dbReference type="PANTHER" id="PTHR30518">
    <property type="entry name" value="ENDOLYTIC MUREIN TRANSGLYCOSYLASE"/>
    <property type="match status" value="1"/>
</dbReference>
<dbReference type="GO" id="GO:0009252">
    <property type="term" value="P:peptidoglycan biosynthetic process"/>
    <property type="evidence" value="ECO:0007669"/>
    <property type="project" value="UniProtKB-UniRule"/>
</dbReference>
<keyword evidence="10" id="KW-1185">Reference proteome</keyword>
<comment type="function">
    <text evidence="7">Functions as a peptidoglycan terminase that cleaves nascent peptidoglycan strands endolytically to terminate their elongation.</text>
</comment>
<dbReference type="InterPro" id="IPR003770">
    <property type="entry name" value="MLTG-like"/>
</dbReference>
<dbReference type="Gene3D" id="3.30.160.60">
    <property type="entry name" value="Classic Zinc Finger"/>
    <property type="match status" value="1"/>
</dbReference>
<keyword evidence="7" id="KW-0997">Cell inner membrane</keyword>
<organism evidence="9 10">
    <name type="scientific">Devosia insulae DS-56</name>
    <dbReference type="NCBI Taxonomy" id="1116389"/>
    <lineage>
        <taxon>Bacteria</taxon>
        <taxon>Pseudomonadati</taxon>
        <taxon>Pseudomonadota</taxon>
        <taxon>Alphaproteobacteria</taxon>
        <taxon>Hyphomicrobiales</taxon>
        <taxon>Devosiaceae</taxon>
        <taxon>Devosia</taxon>
    </lineage>
</organism>
<feature type="site" description="Important for catalytic activity" evidence="7">
    <location>
        <position position="230"/>
    </location>
</feature>
<comment type="subcellular location">
    <subcellularLocation>
        <location evidence="7">Cell inner membrane</location>
        <topology evidence="7">Single-pass membrane protein</topology>
    </subcellularLocation>
</comment>
<evidence type="ECO:0000313" key="10">
    <source>
        <dbReference type="Proteomes" id="UP000095463"/>
    </source>
</evidence>
<dbReference type="Proteomes" id="UP000095463">
    <property type="component" value="Unassembled WGS sequence"/>
</dbReference>
<proteinExistence type="inferred from homology"/>
<name>A0A1E5XRV3_9HYPH</name>
<dbReference type="NCBIfam" id="TIGR00247">
    <property type="entry name" value="endolytic transglycosylase MltG"/>
    <property type="match status" value="1"/>
</dbReference>
<evidence type="ECO:0000256" key="2">
    <source>
        <dbReference type="ARBA" id="ARBA00022692"/>
    </source>
</evidence>
<feature type="region of interest" description="Disordered" evidence="8">
    <location>
        <begin position="356"/>
        <end position="380"/>
    </location>
</feature>
<evidence type="ECO:0000256" key="1">
    <source>
        <dbReference type="ARBA" id="ARBA00022475"/>
    </source>
</evidence>
<dbReference type="GO" id="GO:0071555">
    <property type="term" value="P:cell wall organization"/>
    <property type="evidence" value="ECO:0007669"/>
    <property type="project" value="UniProtKB-KW"/>
</dbReference>
<feature type="transmembrane region" description="Helical" evidence="7">
    <location>
        <begin position="21"/>
        <end position="45"/>
    </location>
</feature>
<keyword evidence="6 7" id="KW-0961">Cell wall biogenesis/degradation</keyword>
<dbReference type="EC" id="4.2.2.29" evidence="7"/>
<dbReference type="GO" id="GO:0005886">
    <property type="term" value="C:plasma membrane"/>
    <property type="evidence" value="ECO:0007669"/>
    <property type="project" value="UniProtKB-SubCell"/>
</dbReference>
<keyword evidence="1 7" id="KW-1003">Cell membrane</keyword>
<comment type="catalytic activity">
    <reaction evidence="7">
        <text>a peptidoglycan chain = a peptidoglycan chain with N-acetyl-1,6-anhydromuramyl-[peptide] at the reducing end + a peptidoglycan chain with N-acetylglucosamine at the non-reducing end.</text>
        <dbReference type="EC" id="4.2.2.29"/>
    </reaction>
</comment>
<dbReference type="Pfam" id="PF02618">
    <property type="entry name" value="YceG"/>
    <property type="match status" value="1"/>
</dbReference>
<evidence type="ECO:0000256" key="8">
    <source>
        <dbReference type="SAM" id="MobiDB-lite"/>
    </source>
</evidence>
<keyword evidence="3 7" id="KW-1133">Transmembrane helix</keyword>
<reference evidence="9 10" key="1">
    <citation type="journal article" date="2015" name="Genome Announc.">
        <title>Genome Assemblies of Three Soil-Associated Devosia species: D. insulae, D. limi, and D. soli.</title>
        <authorList>
            <person name="Hassan Y.I."/>
            <person name="Lepp D."/>
            <person name="Zhou T."/>
        </authorList>
    </citation>
    <scope>NUCLEOTIDE SEQUENCE [LARGE SCALE GENOMIC DNA]</scope>
    <source>
        <strain evidence="9 10">DS-56</strain>
    </source>
</reference>
<keyword evidence="4 7" id="KW-0472">Membrane</keyword>
<gene>
    <name evidence="7" type="primary">mltG</name>
    <name evidence="9" type="ORF">VW23_016775</name>
</gene>
<dbReference type="Gene3D" id="3.30.1490.480">
    <property type="entry name" value="Endolytic murein transglycosylase"/>
    <property type="match status" value="1"/>
</dbReference>
<dbReference type="EMBL" id="LAJE02000161">
    <property type="protein sequence ID" value="OEO31337.1"/>
    <property type="molecule type" value="Genomic_DNA"/>
</dbReference>
<dbReference type="CDD" id="cd08010">
    <property type="entry name" value="MltG_like"/>
    <property type="match status" value="1"/>
</dbReference>
<comment type="similarity">
    <text evidence="7">Belongs to the transglycosylase MltG family.</text>
</comment>
<evidence type="ECO:0000256" key="7">
    <source>
        <dbReference type="HAMAP-Rule" id="MF_02065"/>
    </source>
</evidence>
<sequence>MANERSDKRARKRRRGGGLLSVINALLTLVVIGILVAVGIFLYGASQFYAPGAVKTEASFTVEKGSSVMTTARRLEEQGLIPQGQLLPSEWLFWGGARALKKEGDLKAGVYALKPNSSMADILTELTEGKPLDFFVNVIPGDTSFQVAERLNAVGPNLTGEPVPVPPEGTLLAVRYDFFPGDTRISVLEKMQAEMKKTVDEIWAGRDPAIDSVIKSPAELVTMASIVEKETGVASERPQVAAVFINRLKKSMRLQTDPTVLYGVTEGKAVLSRGPTSSELKAKTAYNTYQIDGLPPGPIANPGEDALRAVAHPAAIKDLYFVAKSANPADGHLFAETYAQHRKNVSLYRKAAAEADSEAAKEALEAEQAEDAGETVEPAT</sequence>
<dbReference type="GO" id="GO:0008932">
    <property type="term" value="F:lytic endotransglycosylase activity"/>
    <property type="evidence" value="ECO:0007669"/>
    <property type="project" value="UniProtKB-UniRule"/>
</dbReference>
<comment type="caution">
    <text evidence="9">The sequence shown here is derived from an EMBL/GenBank/DDBJ whole genome shotgun (WGS) entry which is preliminary data.</text>
</comment>
<evidence type="ECO:0000256" key="3">
    <source>
        <dbReference type="ARBA" id="ARBA00022989"/>
    </source>
</evidence>
<accession>A0A1E5XRV3</accession>